<name>A0ABZ0U4W6_9FIRM</name>
<dbReference type="PANTHER" id="PTHR43850">
    <property type="entry name" value="ABC TRANSPORTER ATP-BINDING PROTEIN MA_4021-RELATED"/>
    <property type="match status" value="1"/>
</dbReference>
<organism evidence="1 2">
    <name type="scientific">Anaerocellum danielii</name>
    <dbReference type="NCBI Taxonomy" id="1387557"/>
    <lineage>
        <taxon>Bacteria</taxon>
        <taxon>Bacillati</taxon>
        <taxon>Bacillota</taxon>
        <taxon>Bacillota incertae sedis</taxon>
        <taxon>Caldicellulosiruptorales</taxon>
        <taxon>Caldicellulosiruptoraceae</taxon>
        <taxon>Anaerocellum</taxon>
    </lineage>
</organism>
<evidence type="ECO:0000313" key="2">
    <source>
        <dbReference type="Proteomes" id="UP001322744"/>
    </source>
</evidence>
<dbReference type="Gene3D" id="3.40.50.300">
    <property type="entry name" value="P-loop containing nucleotide triphosphate hydrolases"/>
    <property type="match status" value="1"/>
</dbReference>
<dbReference type="EMBL" id="CP139957">
    <property type="protein sequence ID" value="WPX09628.1"/>
    <property type="molecule type" value="Genomic_DNA"/>
</dbReference>
<sequence>MILDEPTNDLDPKSIRFFAKILKQLKDVGKTLIVSTHHFDLLFRLADYTILLSPDHRILKVGNTKEILEDKNLLIEAEVIDEEFEI</sequence>
<accession>A0ABZ0U4W6</accession>
<reference evidence="1 2" key="1">
    <citation type="submission" date="2023-12" db="EMBL/GenBank/DDBJ databases">
        <authorList>
            <person name="Manesh M.J.H."/>
            <person name="Bing R.G."/>
            <person name="Willard D.J."/>
            <person name="Kelly R.M."/>
        </authorList>
    </citation>
    <scope>NUCLEOTIDE SEQUENCE [LARGE SCALE GENOMIC DNA]</scope>
    <source>
        <strain evidence="1 2">DSM 8977</strain>
    </source>
</reference>
<evidence type="ECO:0000313" key="1">
    <source>
        <dbReference type="EMBL" id="WPX09628.1"/>
    </source>
</evidence>
<proteinExistence type="predicted"/>
<dbReference type="InterPro" id="IPR027417">
    <property type="entry name" value="P-loop_NTPase"/>
</dbReference>
<dbReference type="SUPFAM" id="SSF52540">
    <property type="entry name" value="P-loop containing nucleoside triphosphate hydrolases"/>
    <property type="match status" value="1"/>
</dbReference>
<gene>
    <name evidence="1" type="ORF">SOJ16_000857</name>
</gene>
<evidence type="ECO:0008006" key="3">
    <source>
        <dbReference type="Google" id="ProtNLM"/>
    </source>
</evidence>
<dbReference type="RefSeq" id="WP_322141284.1">
    <property type="nucleotide sequence ID" value="NZ_CP139957.1"/>
</dbReference>
<dbReference type="PANTHER" id="PTHR43850:SF2">
    <property type="entry name" value="ABC TRANSPORTER ATP-BINDING PROTEIN MA_4021-RELATED"/>
    <property type="match status" value="1"/>
</dbReference>
<protein>
    <recommendedName>
        <fullName evidence="3">ATPase AAA-type core domain-containing protein</fullName>
    </recommendedName>
</protein>
<dbReference type="Proteomes" id="UP001322744">
    <property type="component" value="Chromosome"/>
</dbReference>
<keyword evidence="2" id="KW-1185">Reference proteome</keyword>